<name>E9HB95_DAPPU</name>
<gene>
    <name evidence="6" type="ORF">DAPPUDRAFT_112196</name>
</gene>
<feature type="region of interest" description="Disordered" evidence="4">
    <location>
        <begin position="78"/>
        <end position="174"/>
    </location>
</feature>
<dbReference type="OrthoDB" id="10039782at2759"/>
<evidence type="ECO:0000256" key="4">
    <source>
        <dbReference type="SAM" id="MobiDB-lite"/>
    </source>
</evidence>
<dbReference type="InterPro" id="IPR038876">
    <property type="entry name" value="ENOX"/>
</dbReference>
<dbReference type="PhylomeDB" id="E9HB95"/>
<dbReference type="GO" id="GO:0003723">
    <property type="term" value="F:RNA binding"/>
    <property type="evidence" value="ECO:0007669"/>
    <property type="project" value="UniProtKB-UniRule"/>
</dbReference>
<dbReference type="KEGG" id="dpx:DAPPUDRAFT_112196"/>
<dbReference type="PROSITE" id="PS50102">
    <property type="entry name" value="RRM"/>
    <property type="match status" value="1"/>
</dbReference>
<dbReference type="eggNOG" id="ENOG502QQ8G">
    <property type="taxonomic scope" value="Eukaryota"/>
</dbReference>
<dbReference type="InParanoid" id="E9HB95"/>
<keyword evidence="1 2" id="KW-0694">RNA-binding</keyword>
<feature type="coiled-coil region" evidence="3">
    <location>
        <begin position="414"/>
        <end position="441"/>
    </location>
</feature>
<dbReference type="GO" id="GO:0007624">
    <property type="term" value="P:ultradian rhythm"/>
    <property type="evidence" value="ECO:0007669"/>
    <property type="project" value="InterPro"/>
</dbReference>
<dbReference type="SMART" id="SM00360">
    <property type="entry name" value="RRM"/>
    <property type="match status" value="1"/>
</dbReference>
<dbReference type="EMBL" id="GL732615">
    <property type="protein sequence ID" value="EFX70988.1"/>
    <property type="molecule type" value="Genomic_DNA"/>
</dbReference>
<feature type="domain" description="RRM" evidence="5">
    <location>
        <begin position="258"/>
        <end position="345"/>
    </location>
</feature>
<organism evidence="6 7">
    <name type="scientific">Daphnia pulex</name>
    <name type="common">Water flea</name>
    <dbReference type="NCBI Taxonomy" id="6669"/>
    <lineage>
        <taxon>Eukaryota</taxon>
        <taxon>Metazoa</taxon>
        <taxon>Ecdysozoa</taxon>
        <taxon>Arthropoda</taxon>
        <taxon>Crustacea</taxon>
        <taxon>Branchiopoda</taxon>
        <taxon>Diplostraca</taxon>
        <taxon>Cladocera</taxon>
        <taxon>Anomopoda</taxon>
        <taxon>Daphniidae</taxon>
        <taxon>Daphnia</taxon>
    </lineage>
</organism>
<dbReference type="InterPro" id="IPR012677">
    <property type="entry name" value="Nucleotide-bd_a/b_plait_sf"/>
</dbReference>
<dbReference type="Proteomes" id="UP000000305">
    <property type="component" value="Unassembled WGS sequence"/>
</dbReference>
<accession>E9HB95</accession>
<evidence type="ECO:0000259" key="5">
    <source>
        <dbReference type="PROSITE" id="PS50102"/>
    </source>
</evidence>
<dbReference type="PANTHER" id="PTHR16001">
    <property type="entry name" value="ECTO-NOX DISULFIDE-THIOL EXCHANGER"/>
    <property type="match status" value="1"/>
</dbReference>
<proteinExistence type="predicted"/>
<feature type="compositionally biased region" description="Basic and acidic residues" evidence="4">
    <location>
        <begin position="91"/>
        <end position="107"/>
    </location>
</feature>
<dbReference type="GO" id="GO:0009897">
    <property type="term" value="C:external side of plasma membrane"/>
    <property type="evidence" value="ECO:0007669"/>
    <property type="project" value="InterPro"/>
</dbReference>
<dbReference type="HOGENOM" id="CLU_597530_0_0_1"/>
<dbReference type="InterPro" id="IPR000504">
    <property type="entry name" value="RRM_dom"/>
</dbReference>
<keyword evidence="3" id="KW-0175">Coiled coil</keyword>
<dbReference type="InterPro" id="IPR035979">
    <property type="entry name" value="RBD_domain_sf"/>
</dbReference>
<evidence type="ECO:0000256" key="3">
    <source>
        <dbReference type="SAM" id="Coils"/>
    </source>
</evidence>
<dbReference type="AlphaFoldDB" id="E9HB95"/>
<sequence length="458" mass="50919">MSNPYAFIGLQSLGSQASGSSNAGPMTLSHNHITLGGLPFSALMTSAGQGIPGLPFTMQSAALGLGLGGMLATNQRISGVNRGPEGLARPNPHENENASENGKENERYLNQSGRSNSRERHDGKNRESRKRMRSNSLACESDDDIMVLSNSPSSNEPSEQRDNNAQSNNVWDNPPMPMGLGFSMANPSLVNNSMYSSDASSFMAAMGPQMPFEFGLVSGMGNVSHPTKEPIHLKSCVLFPPNPQAPLPTTRERPLGCKTVFVGGLAENITEEILREIFERCGSILTIRMSKKNFAHVRFERECFVDTAILLSGYRVRLNNQKPDANNPSTSNTSSGRLHVDFAQARDDQYEYECQARRLERELRHRQRIEEDKWRPPSPPPNEERFGRAVQILATWLERGDCSKRNSNGFYSMIQSAHAHLRRLGSEKSQLEEEARRTHDSLRQKFLHLTSQRSSFLT</sequence>
<keyword evidence="7" id="KW-1185">Reference proteome</keyword>
<dbReference type="SUPFAM" id="SSF54928">
    <property type="entry name" value="RNA-binding domain, RBD"/>
    <property type="match status" value="1"/>
</dbReference>
<evidence type="ECO:0000313" key="6">
    <source>
        <dbReference type="EMBL" id="EFX70988.1"/>
    </source>
</evidence>
<dbReference type="Gene3D" id="3.30.70.330">
    <property type="match status" value="1"/>
</dbReference>
<evidence type="ECO:0000256" key="2">
    <source>
        <dbReference type="PROSITE-ProRule" id="PRU00176"/>
    </source>
</evidence>
<evidence type="ECO:0000256" key="1">
    <source>
        <dbReference type="ARBA" id="ARBA00022884"/>
    </source>
</evidence>
<reference evidence="6 7" key="1">
    <citation type="journal article" date="2011" name="Science">
        <title>The ecoresponsive genome of Daphnia pulex.</title>
        <authorList>
            <person name="Colbourne J.K."/>
            <person name="Pfrender M.E."/>
            <person name="Gilbert D."/>
            <person name="Thomas W.K."/>
            <person name="Tucker A."/>
            <person name="Oakley T.H."/>
            <person name="Tokishita S."/>
            <person name="Aerts A."/>
            <person name="Arnold G.J."/>
            <person name="Basu M.K."/>
            <person name="Bauer D.J."/>
            <person name="Caceres C.E."/>
            <person name="Carmel L."/>
            <person name="Casola C."/>
            <person name="Choi J.H."/>
            <person name="Detter J.C."/>
            <person name="Dong Q."/>
            <person name="Dusheyko S."/>
            <person name="Eads B.D."/>
            <person name="Frohlich T."/>
            <person name="Geiler-Samerotte K.A."/>
            <person name="Gerlach D."/>
            <person name="Hatcher P."/>
            <person name="Jogdeo S."/>
            <person name="Krijgsveld J."/>
            <person name="Kriventseva E.V."/>
            <person name="Kultz D."/>
            <person name="Laforsch C."/>
            <person name="Lindquist E."/>
            <person name="Lopez J."/>
            <person name="Manak J.R."/>
            <person name="Muller J."/>
            <person name="Pangilinan J."/>
            <person name="Patwardhan R.P."/>
            <person name="Pitluck S."/>
            <person name="Pritham E.J."/>
            <person name="Rechtsteiner A."/>
            <person name="Rho M."/>
            <person name="Rogozin I.B."/>
            <person name="Sakarya O."/>
            <person name="Salamov A."/>
            <person name="Schaack S."/>
            <person name="Shapiro H."/>
            <person name="Shiga Y."/>
            <person name="Skalitzky C."/>
            <person name="Smith Z."/>
            <person name="Souvorov A."/>
            <person name="Sung W."/>
            <person name="Tang Z."/>
            <person name="Tsuchiya D."/>
            <person name="Tu H."/>
            <person name="Vos H."/>
            <person name="Wang M."/>
            <person name="Wolf Y.I."/>
            <person name="Yamagata H."/>
            <person name="Yamada T."/>
            <person name="Ye Y."/>
            <person name="Shaw J.R."/>
            <person name="Andrews J."/>
            <person name="Crease T.J."/>
            <person name="Tang H."/>
            <person name="Lucas S.M."/>
            <person name="Robertson H.M."/>
            <person name="Bork P."/>
            <person name="Koonin E.V."/>
            <person name="Zdobnov E.M."/>
            <person name="Grigoriev I.V."/>
            <person name="Lynch M."/>
            <person name="Boore J.L."/>
        </authorList>
    </citation>
    <scope>NUCLEOTIDE SEQUENCE [LARGE SCALE GENOMIC DNA]</scope>
</reference>
<feature type="compositionally biased region" description="Basic and acidic residues" evidence="4">
    <location>
        <begin position="116"/>
        <end position="126"/>
    </location>
</feature>
<evidence type="ECO:0000313" key="7">
    <source>
        <dbReference type="Proteomes" id="UP000000305"/>
    </source>
</evidence>
<dbReference type="PANTHER" id="PTHR16001:SF4">
    <property type="entry name" value="ECTO-NOX DISULFIDE-THIOL EXCHANGER 1-LIKE PROTEIN"/>
    <property type="match status" value="1"/>
</dbReference>
<protein>
    <recommendedName>
        <fullName evidence="5">RRM domain-containing protein</fullName>
    </recommendedName>
</protein>
<dbReference type="Pfam" id="PF00076">
    <property type="entry name" value="RRM_1"/>
    <property type="match status" value="1"/>
</dbReference>
<dbReference type="GO" id="GO:0016491">
    <property type="term" value="F:oxidoreductase activity"/>
    <property type="evidence" value="ECO:0007669"/>
    <property type="project" value="InterPro"/>
</dbReference>